<accession>A0ABR1WP26</accession>
<comment type="caution">
    <text evidence="10">The sequence shown here is derived from an EMBL/GenBank/DDBJ whole genome shotgun (WGS) entry which is preliminary data.</text>
</comment>
<evidence type="ECO:0008006" key="12">
    <source>
        <dbReference type="Google" id="ProtNLM"/>
    </source>
</evidence>
<evidence type="ECO:0000313" key="11">
    <source>
        <dbReference type="Proteomes" id="UP001446871"/>
    </source>
</evidence>
<dbReference type="Gene3D" id="1.10.630.10">
    <property type="entry name" value="Cytochrome P450"/>
    <property type="match status" value="1"/>
</dbReference>
<dbReference type="InterPro" id="IPR002403">
    <property type="entry name" value="Cyt_P450_E_grp-IV"/>
</dbReference>
<keyword evidence="4 8" id="KW-0479">Metal-binding</keyword>
<keyword evidence="9" id="KW-1133">Transmembrane helix</keyword>
<evidence type="ECO:0000256" key="5">
    <source>
        <dbReference type="ARBA" id="ARBA00023002"/>
    </source>
</evidence>
<dbReference type="SUPFAM" id="SSF48264">
    <property type="entry name" value="Cytochrome P450"/>
    <property type="match status" value="1"/>
</dbReference>
<evidence type="ECO:0000256" key="2">
    <source>
        <dbReference type="ARBA" id="ARBA00010617"/>
    </source>
</evidence>
<keyword evidence="7 8" id="KW-0503">Monooxygenase</keyword>
<dbReference type="InterPro" id="IPR017972">
    <property type="entry name" value="Cyt_P450_CS"/>
</dbReference>
<evidence type="ECO:0000256" key="8">
    <source>
        <dbReference type="RuleBase" id="RU000461"/>
    </source>
</evidence>
<dbReference type="CDD" id="cd11041">
    <property type="entry name" value="CYP503A1-like"/>
    <property type="match status" value="1"/>
</dbReference>
<gene>
    <name evidence="10" type="ORF">PG996_002635</name>
</gene>
<evidence type="ECO:0000256" key="3">
    <source>
        <dbReference type="ARBA" id="ARBA00022617"/>
    </source>
</evidence>
<protein>
    <recommendedName>
        <fullName evidence="12">Cytochrome P450</fullName>
    </recommendedName>
</protein>
<name>A0ABR1WP26_9PEZI</name>
<dbReference type="PANTHER" id="PTHR46206:SF1">
    <property type="entry name" value="P450, PUTATIVE (EUROFUNG)-RELATED"/>
    <property type="match status" value="1"/>
</dbReference>
<dbReference type="PROSITE" id="PS00086">
    <property type="entry name" value="CYTOCHROME_P450"/>
    <property type="match status" value="1"/>
</dbReference>
<dbReference type="InterPro" id="IPR036396">
    <property type="entry name" value="Cyt_P450_sf"/>
</dbReference>
<dbReference type="Proteomes" id="UP001446871">
    <property type="component" value="Unassembled WGS sequence"/>
</dbReference>
<proteinExistence type="inferred from homology"/>
<dbReference type="Pfam" id="PF00067">
    <property type="entry name" value="p450"/>
    <property type="match status" value="1"/>
</dbReference>
<sequence length="555" mass="61960">MLGHIEDLPRIAIASATILAVALPLIVLANIVRRLFSRVSLPPSLPWVGTGPHSGPLSRARANLKSFFGLKQMLDEGYYKYSRNDKAYVLPYFLNGYQVVLPLSQLDWLLAQPDSVLSQEDVNRQFLESDYTFPHPSFVKDPVHPEIIRHELTKKLNNFADDVVDEMEQALIDRWGTDTDGWVEVSVYQTLLHIIARLSTRVFVGLPLCRDAEFLEACQSFNRNVALSGAFLNLLPGFLKPFLAPLVSSADYLRYKKCSEYILPTIKERLETLKNREKLPVSDPNPPTISLVLGSNARDGHQSDYIQWAIDHAVQKEGLESRELESRVIATRFAILCFAAIQSSVITLTNAVFDIASSPDCASSLDTMRNEVTNETSIATATNPSAPTWSRSMMACLTHVDSALRESLRLNGFIERGVMKMVIAPEGVTLPDGSHIPRGTKVGISGWSVHHDHDIYDHVTTYDAFRFAKGSDSSGNGNKKPQALINTSDHFMGFSHGSHACPGRFFAANQMKIALGHIALRYEIEPIPERPKNQWFFGHIAPPLGETLRVRRRKS</sequence>
<comment type="similarity">
    <text evidence="2 8">Belongs to the cytochrome P450 family.</text>
</comment>
<dbReference type="InterPro" id="IPR001128">
    <property type="entry name" value="Cyt_P450"/>
</dbReference>
<evidence type="ECO:0000256" key="9">
    <source>
        <dbReference type="SAM" id="Phobius"/>
    </source>
</evidence>
<keyword evidence="3 8" id="KW-0349">Heme</keyword>
<dbReference type="PRINTS" id="PR00465">
    <property type="entry name" value="EP450IV"/>
</dbReference>
<evidence type="ECO:0000313" key="10">
    <source>
        <dbReference type="EMBL" id="KAK8083854.1"/>
    </source>
</evidence>
<organism evidence="10 11">
    <name type="scientific">Apiospora saccharicola</name>
    <dbReference type="NCBI Taxonomy" id="335842"/>
    <lineage>
        <taxon>Eukaryota</taxon>
        <taxon>Fungi</taxon>
        <taxon>Dikarya</taxon>
        <taxon>Ascomycota</taxon>
        <taxon>Pezizomycotina</taxon>
        <taxon>Sordariomycetes</taxon>
        <taxon>Xylariomycetidae</taxon>
        <taxon>Amphisphaeriales</taxon>
        <taxon>Apiosporaceae</taxon>
        <taxon>Apiospora</taxon>
    </lineage>
</organism>
<keyword evidence="9" id="KW-0812">Transmembrane</keyword>
<keyword evidence="5 8" id="KW-0560">Oxidoreductase</keyword>
<keyword evidence="9" id="KW-0472">Membrane</keyword>
<dbReference type="EMBL" id="JAQQWM010000001">
    <property type="protein sequence ID" value="KAK8083854.1"/>
    <property type="molecule type" value="Genomic_DNA"/>
</dbReference>
<keyword evidence="6 8" id="KW-0408">Iron</keyword>
<evidence type="ECO:0000256" key="6">
    <source>
        <dbReference type="ARBA" id="ARBA00023004"/>
    </source>
</evidence>
<keyword evidence="11" id="KW-1185">Reference proteome</keyword>
<evidence type="ECO:0000256" key="4">
    <source>
        <dbReference type="ARBA" id="ARBA00022723"/>
    </source>
</evidence>
<evidence type="ECO:0000256" key="7">
    <source>
        <dbReference type="ARBA" id="ARBA00023033"/>
    </source>
</evidence>
<comment type="cofactor">
    <cofactor evidence="1">
        <name>heme</name>
        <dbReference type="ChEBI" id="CHEBI:30413"/>
    </cofactor>
</comment>
<dbReference type="PANTHER" id="PTHR46206">
    <property type="entry name" value="CYTOCHROME P450"/>
    <property type="match status" value="1"/>
</dbReference>
<reference evidence="10 11" key="1">
    <citation type="submission" date="2023-01" db="EMBL/GenBank/DDBJ databases">
        <title>Analysis of 21 Apiospora genomes using comparative genomics revels a genus with tremendous synthesis potential of carbohydrate active enzymes and secondary metabolites.</title>
        <authorList>
            <person name="Sorensen T."/>
        </authorList>
    </citation>
    <scope>NUCLEOTIDE SEQUENCE [LARGE SCALE GENOMIC DNA]</scope>
    <source>
        <strain evidence="10 11">CBS 83171</strain>
    </source>
</reference>
<feature type="transmembrane region" description="Helical" evidence="9">
    <location>
        <begin position="12"/>
        <end position="32"/>
    </location>
</feature>
<evidence type="ECO:0000256" key="1">
    <source>
        <dbReference type="ARBA" id="ARBA00001971"/>
    </source>
</evidence>